<dbReference type="PANTHER" id="PTHR23404">
    <property type="entry name" value="MOLYBDOPTERIN SYNTHASE RELATED"/>
    <property type="match status" value="1"/>
</dbReference>
<organism evidence="5 6">
    <name type="scientific">Gibberella nygamai</name>
    <name type="common">Bean root rot disease fungus</name>
    <name type="synonym">Fusarium nygamai</name>
    <dbReference type="NCBI Taxonomy" id="42673"/>
    <lineage>
        <taxon>Eukaryota</taxon>
        <taxon>Fungi</taxon>
        <taxon>Dikarya</taxon>
        <taxon>Ascomycota</taxon>
        <taxon>Pezizomycotina</taxon>
        <taxon>Sordariomycetes</taxon>
        <taxon>Hypocreomycetidae</taxon>
        <taxon>Hypocreales</taxon>
        <taxon>Nectriaceae</taxon>
        <taxon>Fusarium</taxon>
        <taxon>Fusarium fujikuroi species complex</taxon>
    </lineage>
</organism>
<keyword evidence="1 4" id="KW-0963">Cytoplasm</keyword>
<keyword evidence="3 4" id="KW-0501">Molybdenum cofactor biosynthesis</keyword>
<comment type="function">
    <text evidence="4">Catalytic subunit of the molybdopterin synthase complex, a complex that catalyzes the conversion of precursor Z into molybdopterin. Acts by mediating the incorporation of 2 sulfur atoms from thiocarboxylated MOCS2A into precursor Z to generate a dithiolene group.</text>
</comment>
<sequence length="164" mass="18365">MATQEKAQDLWELSEQDCYVALTHDHLNAQAIMDRVRSPSAGAIVLFAGTTRDNFAGKPVKELQYTAYHPRALKSMMAIAKDVRDKHGLRGVAMIHRLGPVPIAEESILIAVSSPHRQAAWRAGEEALEECKSKVEVWKREEFEGEEGIWRANRDGAIGQREES</sequence>
<comment type="subcellular location">
    <subcellularLocation>
        <location evidence="4">Cytoplasm</location>
    </subcellularLocation>
</comment>
<name>A0A2K0W3L4_GIBNY</name>
<feature type="binding site" evidence="4">
    <location>
        <begin position="116"/>
        <end position="117"/>
    </location>
    <ligand>
        <name>substrate</name>
    </ligand>
</feature>
<dbReference type="GO" id="GO:0006777">
    <property type="term" value="P:Mo-molybdopterin cofactor biosynthetic process"/>
    <property type="evidence" value="ECO:0007669"/>
    <property type="project" value="UniProtKB-UniRule"/>
</dbReference>
<keyword evidence="6" id="KW-1185">Reference proteome</keyword>
<evidence type="ECO:0000256" key="3">
    <source>
        <dbReference type="ARBA" id="ARBA00023150"/>
    </source>
</evidence>
<dbReference type="EC" id="2.8.1.12" evidence="4"/>
<dbReference type="Proteomes" id="UP000236664">
    <property type="component" value="Unassembled WGS sequence"/>
</dbReference>
<dbReference type="CDD" id="cd00756">
    <property type="entry name" value="MoaE"/>
    <property type="match status" value="1"/>
</dbReference>
<dbReference type="AlphaFoldDB" id="A0A2K0W3L4"/>
<dbReference type="HAMAP" id="MF_03052">
    <property type="entry name" value="MOC2B"/>
    <property type="match status" value="1"/>
</dbReference>
<evidence type="ECO:0000313" key="6">
    <source>
        <dbReference type="Proteomes" id="UP000236664"/>
    </source>
</evidence>
<feature type="binding site" evidence="4">
    <location>
        <begin position="139"/>
        <end position="141"/>
    </location>
    <ligand>
        <name>substrate</name>
    </ligand>
</feature>
<protein>
    <recommendedName>
        <fullName evidence="4">Molybdopterin synthase catalytic subunit</fullName>
        <ecNumber evidence="4">2.8.1.12</ecNumber>
    </recommendedName>
    <alternativeName>
        <fullName evidence="4">Common component for nitrate reductase and xanthine dehydrogenase protein H</fullName>
    </alternativeName>
    <alternativeName>
        <fullName evidence="4">Molybdenum cofactor synthesis protein 2 large subunit</fullName>
    </alternativeName>
    <alternativeName>
        <fullName evidence="4">Molybdenum cofactor synthesis protein 2B</fullName>
        <shortName evidence="4">MOCS2B</shortName>
    </alternativeName>
</protein>
<evidence type="ECO:0000313" key="5">
    <source>
        <dbReference type="EMBL" id="PNP76874.1"/>
    </source>
</evidence>
<dbReference type="InterPro" id="IPR028888">
    <property type="entry name" value="MOCS2B_euk"/>
</dbReference>
<dbReference type="EMBL" id="MTQA01000135">
    <property type="protein sequence ID" value="PNP76874.1"/>
    <property type="molecule type" value="Genomic_DNA"/>
</dbReference>
<reference evidence="5 6" key="1">
    <citation type="submission" date="2017-06" db="EMBL/GenBank/DDBJ databases">
        <title>Genome of Fusarium nygamai isolate CS10214.</title>
        <authorList>
            <person name="Gardiner D.M."/>
            <person name="Obanor F."/>
            <person name="Kazan K."/>
        </authorList>
    </citation>
    <scope>NUCLEOTIDE SEQUENCE [LARGE SCALE GENOMIC DNA]</scope>
    <source>
        <strain evidence="5 6">CS10214</strain>
    </source>
</reference>
<evidence type="ECO:0000256" key="1">
    <source>
        <dbReference type="ARBA" id="ARBA00022490"/>
    </source>
</evidence>
<dbReference type="SUPFAM" id="SSF54690">
    <property type="entry name" value="Molybdopterin synthase subunit MoaE"/>
    <property type="match status" value="1"/>
</dbReference>
<comment type="caution">
    <text evidence="5">The sequence shown here is derived from an EMBL/GenBank/DDBJ whole genome shotgun (WGS) entry which is preliminary data.</text>
</comment>
<dbReference type="FunFam" id="3.90.1170.40:FF:000003">
    <property type="entry name" value="Molybdopterin converting factor subunit 2"/>
    <property type="match status" value="1"/>
</dbReference>
<feature type="binding site" evidence="4">
    <location>
        <position position="132"/>
    </location>
    <ligand>
        <name>substrate</name>
    </ligand>
</feature>
<dbReference type="OrthoDB" id="5531344at2759"/>
<accession>A0A2K0W3L4</accession>
<dbReference type="InterPro" id="IPR036563">
    <property type="entry name" value="MoaE_sf"/>
</dbReference>
<comment type="subunit">
    <text evidence="4">Heterotetramer; composed of 2 small (MOCS2A) and 2 large (MOCS2B) subunits.</text>
</comment>
<evidence type="ECO:0000256" key="4">
    <source>
        <dbReference type="HAMAP-Rule" id="MF_03052"/>
    </source>
</evidence>
<dbReference type="STRING" id="42673.A0A2K0W3L4"/>
<comment type="pathway">
    <text evidence="4">Cofactor biosynthesis; molybdopterin biosynthesis.</text>
</comment>
<evidence type="ECO:0000256" key="2">
    <source>
        <dbReference type="ARBA" id="ARBA00022679"/>
    </source>
</evidence>
<dbReference type="Pfam" id="PF02391">
    <property type="entry name" value="MoaE"/>
    <property type="match status" value="1"/>
</dbReference>
<dbReference type="GO" id="GO:0030366">
    <property type="term" value="F:molybdopterin synthase activity"/>
    <property type="evidence" value="ECO:0007669"/>
    <property type="project" value="UniProtKB-UniRule"/>
</dbReference>
<dbReference type="Gene3D" id="3.90.1170.40">
    <property type="entry name" value="Molybdopterin biosynthesis MoaE subunit"/>
    <property type="match status" value="1"/>
</dbReference>
<proteinExistence type="inferred from homology"/>
<comment type="catalytic activity">
    <reaction evidence="4">
        <text>2 [molybdopterin-synthase sulfur-carrier protein]-C-terminal-Gly-aminoethanethioate + cyclic pyranopterin phosphate + H2O = molybdopterin + 2 [molybdopterin-synthase sulfur-carrier protein]-C-terminal Gly-Gly + 2 H(+)</text>
        <dbReference type="Rhea" id="RHEA:26333"/>
        <dbReference type="Rhea" id="RHEA-COMP:12202"/>
        <dbReference type="Rhea" id="RHEA-COMP:19907"/>
        <dbReference type="ChEBI" id="CHEBI:15377"/>
        <dbReference type="ChEBI" id="CHEBI:15378"/>
        <dbReference type="ChEBI" id="CHEBI:58698"/>
        <dbReference type="ChEBI" id="CHEBI:59648"/>
        <dbReference type="ChEBI" id="CHEBI:90778"/>
        <dbReference type="ChEBI" id="CHEBI:232372"/>
        <dbReference type="EC" id="2.8.1.12"/>
    </reaction>
</comment>
<gene>
    <name evidence="4" type="primary">cnxH</name>
    <name evidence="5" type="ORF">FNYG_09764</name>
</gene>
<keyword evidence="2 4" id="KW-0808">Transferase</keyword>
<dbReference type="InterPro" id="IPR003448">
    <property type="entry name" value="Mopterin_biosynth_MoaE"/>
</dbReference>
<comment type="similarity">
    <text evidence="4">Belongs to the MoaE family. MOCS2B subfamily.</text>
</comment>
<dbReference type="GO" id="GO:1990140">
    <property type="term" value="C:molybdopterin synthase complex"/>
    <property type="evidence" value="ECO:0007669"/>
    <property type="project" value="UniProtKB-UniRule"/>
</dbReference>
<dbReference type="UniPathway" id="UPA00344"/>